<dbReference type="Gene3D" id="3.20.20.300">
    <property type="entry name" value="Glycoside hydrolase, family 3, N-terminal domain"/>
    <property type="match status" value="1"/>
</dbReference>
<dbReference type="InterPro" id="IPR013783">
    <property type="entry name" value="Ig-like_fold"/>
</dbReference>
<protein>
    <submittedName>
        <fullName evidence="6">Beta-glucosidase</fullName>
        <ecNumber evidence="6">3.2.1.21</ecNumber>
    </submittedName>
</protein>
<gene>
    <name evidence="6" type="ORF">JOC58_000311</name>
</gene>
<dbReference type="Pfam" id="PF14310">
    <property type="entry name" value="Fn3-like"/>
    <property type="match status" value="1"/>
</dbReference>
<dbReference type="InterPro" id="IPR050288">
    <property type="entry name" value="Cellulose_deg_GH3"/>
</dbReference>
<dbReference type="PROSITE" id="PS00775">
    <property type="entry name" value="GLYCOSYL_HYDROL_F3"/>
    <property type="match status" value="1"/>
</dbReference>
<dbReference type="SUPFAM" id="SSF52279">
    <property type="entry name" value="Beta-D-glucan exohydrolase, C-terminal domain"/>
    <property type="match status" value="1"/>
</dbReference>
<dbReference type="SUPFAM" id="SSF51445">
    <property type="entry name" value="(Trans)glycosidases"/>
    <property type="match status" value="1"/>
</dbReference>
<evidence type="ECO:0000259" key="5">
    <source>
        <dbReference type="SMART" id="SM01217"/>
    </source>
</evidence>
<dbReference type="GO" id="GO:0008422">
    <property type="term" value="F:beta-glucosidase activity"/>
    <property type="evidence" value="ECO:0007669"/>
    <property type="project" value="UniProtKB-EC"/>
</dbReference>
<proteinExistence type="inferred from homology"/>
<dbReference type="InterPro" id="IPR036881">
    <property type="entry name" value="Glyco_hydro_3_C_sf"/>
</dbReference>
<dbReference type="PANTHER" id="PTHR42715">
    <property type="entry name" value="BETA-GLUCOSIDASE"/>
    <property type="match status" value="1"/>
</dbReference>
<dbReference type="Pfam" id="PF00933">
    <property type="entry name" value="Glyco_hydro_3"/>
    <property type="match status" value="1"/>
</dbReference>
<dbReference type="InterPro" id="IPR019800">
    <property type="entry name" value="Glyco_hydro_3_AS"/>
</dbReference>
<dbReference type="Gene3D" id="3.40.50.1700">
    <property type="entry name" value="Glycoside hydrolase family 3 C-terminal domain"/>
    <property type="match status" value="1"/>
</dbReference>
<dbReference type="EC" id="3.2.1.21" evidence="6"/>
<keyword evidence="2 4" id="KW-0378">Hydrolase</keyword>
<dbReference type="InterPro" id="IPR002772">
    <property type="entry name" value="Glyco_hydro_3_C"/>
</dbReference>
<evidence type="ECO:0000313" key="7">
    <source>
        <dbReference type="Proteomes" id="UP001185028"/>
    </source>
</evidence>
<sequence>MSNIHHPDTDTLAALVAPYRKTGVTKRNEENIRQSVEELLTQMTLEEKIGQMSQCADSEFSFGADIEAGPTEVLVREGRVGSILGAFNSHRTFDLQKLAVEQSRLGIPLFFNADVIHGYQTIFPIPLGWASSWNIEQIREACVIAAREATASGITYNHGPMVDISRDARWGRVMEGAGEDPYLGSLIARAQVEGFQGDSLFSEETLIACLKHFVAYGASEAGRDYNTVDISEWMLRNIYLPPFQAGLEAGSASVMNAFNFYNGVPIAGNRFILNDLLRKELGFDGMLISDYGAIDEIYVHGAARDRKEAARLSLDASMDIEMVTQLYEQHLPALVTEGKIQIEQIDAAVRRILTYKYEIGLMDDPFRYIRPEKEAEYHFNAEHLQASLELARRSIVLLKNERRILPLPQEGLLQGDMTLALIGPFADSKDLLGAWQFSRYKEETVTLREGLQAKGIADATLLYAQGSGVNEAIAGGIEQAVKTAREADVIVLALGEDSEMSGEAASRMDISIPAPQQRLAEELVKLGKPIVLVLINGRPLVLDWYEQHVDAIVETWFLGSQAGHAIADVLLGDYNPSGKLTMSFPKHLGQIPIYYNRFNTGRPVTEENRDEKYISKYLDGPNDPLYPFGYGLSYAHFTYSALKLDRDIIKQGESITVRATVTNTGNMAGEETVQMYIQDLYGSTVRPVKELKGFRKVHLQPGQSTGVEFTITEQDLKFCNAALEWVAEPGEFKVFVGTSSVDVLERTFELI</sequence>
<dbReference type="InterPro" id="IPR001764">
    <property type="entry name" value="Glyco_hydro_3_N"/>
</dbReference>
<name>A0ABU1IVM5_9BACL</name>
<dbReference type="NCBIfam" id="NF011678">
    <property type="entry name" value="PRK15098.1"/>
    <property type="match status" value="1"/>
</dbReference>
<evidence type="ECO:0000256" key="3">
    <source>
        <dbReference type="ARBA" id="ARBA00023277"/>
    </source>
</evidence>
<dbReference type="RefSeq" id="WP_188774885.1">
    <property type="nucleotide sequence ID" value="NZ_BMMB01000003.1"/>
</dbReference>
<evidence type="ECO:0000313" key="6">
    <source>
        <dbReference type="EMBL" id="MDR6242427.1"/>
    </source>
</evidence>
<dbReference type="PANTHER" id="PTHR42715:SF10">
    <property type="entry name" value="BETA-GLUCOSIDASE"/>
    <property type="match status" value="1"/>
</dbReference>
<dbReference type="Pfam" id="PF01915">
    <property type="entry name" value="Glyco_hydro_3_C"/>
    <property type="match status" value="1"/>
</dbReference>
<dbReference type="EMBL" id="JAVDQH010000001">
    <property type="protein sequence ID" value="MDR6242427.1"/>
    <property type="molecule type" value="Genomic_DNA"/>
</dbReference>
<dbReference type="PRINTS" id="PR00133">
    <property type="entry name" value="GLHYDRLASE3"/>
</dbReference>
<dbReference type="SMART" id="SM01217">
    <property type="entry name" value="Fn3_like"/>
    <property type="match status" value="1"/>
</dbReference>
<evidence type="ECO:0000256" key="2">
    <source>
        <dbReference type="ARBA" id="ARBA00022801"/>
    </source>
</evidence>
<dbReference type="InterPro" id="IPR026891">
    <property type="entry name" value="Fn3-like"/>
</dbReference>
<reference evidence="6 7" key="1">
    <citation type="submission" date="2023-07" db="EMBL/GenBank/DDBJ databases">
        <title>Genomic Encyclopedia of Type Strains, Phase IV (KMG-IV): sequencing the most valuable type-strain genomes for metagenomic binning, comparative biology and taxonomic classification.</title>
        <authorList>
            <person name="Goeker M."/>
        </authorList>
    </citation>
    <scope>NUCLEOTIDE SEQUENCE [LARGE SCALE GENOMIC DNA]</scope>
    <source>
        <strain evidence="6 7">DSM 22170</strain>
    </source>
</reference>
<organism evidence="6 7">
    <name type="scientific">Paenibacillus hunanensis</name>
    <dbReference type="NCBI Taxonomy" id="539262"/>
    <lineage>
        <taxon>Bacteria</taxon>
        <taxon>Bacillati</taxon>
        <taxon>Bacillota</taxon>
        <taxon>Bacilli</taxon>
        <taxon>Bacillales</taxon>
        <taxon>Paenibacillaceae</taxon>
        <taxon>Paenibacillus</taxon>
    </lineage>
</organism>
<feature type="domain" description="Fibronectin type III-like" evidence="5">
    <location>
        <begin position="671"/>
        <end position="740"/>
    </location>
</feature>
<dbReference type="Proteomes" id="UP001185028">
    <property type="component" value="Unassembled WGS sequence"/>
</dbReference>
<keyword evidence="7" id="KW-1185">Reference proteome</keyword>
<evidence type="ECO:0000256" key="1">
    <source>
        <dbReference type="ARBA" id="ARBA00005336"/>
    </source>
</evidence>
<accession>A0ABU1IVM5</accession>
<keyword evidence="3" id="KW-0119">Carbohydrate metabolism</keyword>
<dbReference type="InterPro" id="IPR036962">
    <property type="entry name" value="Glyco_hydro_3_N_sf"/>
</dbReference>
<comment type="similarity">
    <text evidence="1 4">Belongs to the glycosyl hydrolase 3 family.</text>
</comment>
<dbReference type="InterPro" id="IPR017853">
    <property type="entry name" value="GH"/>
</dbReference>
<evidence type="ECO:0000256" key="4">
    <source>
        <dbReference type="RuleBase" id="RU361161"/>
    </source>
</evidence>
<keyword evidence="4 6" id="KW-0326">Glycosidase</keyword>
<comment type="caution">
    <text evidence="6">The sequence shown here is derived from an EMBL/GenBank/DDBJ whole genome shotgun (WGS) entry which is preliminary data.</text>
</comment>
<dbReference type="Gene3D" id="2.60.40.10">
    <property type="entry name" value="Immunoglobulins"/>
    <property type="match status" value="1"/>
</dbReference>